<evidence type="ECO:0000313" key="1">
    <source>
        <dbReference type="EMBL" id="KAJ1348574.1"/>
    </source>
</evidence>
<dbReference type="SUPFAM" id="SSF52799">
    <property type="entry name" value="(Phosphotyrosine protein) phosphatases II"/>
    <property type="match status" value="1"/>
</dbReference>
<dbReference type="Gene3D" id="3.90.190.10">
    <property type="entry name" value="Protein tyrosine phosphatase superfamily"/>
    <property type="match status" value="1"/>
</dbReference>
<dbReference type="Proteomes" id="UP001196413">
    <property type="component" value="Unassembled WGS sequence"/>
</dbReference>
<dbReference type="EMBL" id="JAHQIW010000520">
    <property type="protein sequence ID" value="KAJ1348574.1"/>
    <property type="molecule type" value="Genomic_DNA"/>
</dbReference>
<dbReference type="GO" id="GO:0006370">
    <property type="term" value="P:7-methylguanosine mRNA capping"/>
    <property type="evidence" value="ECO:0007669"/>
    <property type="project" value="TreeGrafter"/>
</dbReference>
<proteinExistence type="predicted"/>
<dbReference type="InterPro" id="IPR029021">
    <property type="entry name" value="Prot-tyrosine_phosphatase-like"/>
</dbReference>
<dbReference type="PANTHER" id="PTHR10367">
    <property type="entry name" value="MRNA-CAPPING ENZYME"/>
    <property type="match status" value="1"/>
</dbReference>
<reference evidence="1" key="1">
    <citation type="submission" date="2021-06" db="EMBL/GenBank/DDBJ databases">
        <title>Parelaphostrongylus tenuis whole genome reference sequence.</title>
        <authorList>
            <person name="Garwood T.J."/>
            <person name="Larsen P.A."/>
            <person name="Fountain-Jones N.M."/>
            <person name="Garbe J.R."/>
            <person name="Macchietto M.G."/>
            <person name="Kania S.A."/>
            <person name="Gerhold R.W."/>
            <person name="Richards J.E."/>
            <person name="Wolf T.M."/>
        </authorList>
    </citation>
    <scope>NUCLEOTIDE SEQUENCE</scope>
    <source>
        <strain evidence="1">MNPRO001-30</strain>
        <tissue evidence="1">Meninges</tissue>
    </source>
</reference>
<protein>
    <submittedName>
        <fullName evidence="1">Uncharacterized protein</fullName>
    </submittedName>
</protein>
<dbReference type="InterPro" id="IPR051029">
    <property type="entry name" value="mRNA_Capping_Enz/RNA_Phosphat"/>
</dbReference>
<sequence length="82" mass="9573">MEGTTSKSARLGVPRRWMYCPKVGKVIDGLFLPFKTPLCSLYDDRIDEPLRFYVKHVFTHPSLEGRKLGLWIDFTRTDRLLS</sequence>
<evidence type="ECO:0000313" key="2">
    <source>
        <dbReference type="Proteomes" id="UP001196413"/>
    </source>
</evidence>
<dbReference type="GO" id="GO:0004484">
    <property type="term" value="F:mRNA guanylyltransferase activity"/>
    <property type="evidence" value="ECO:0007669"/>
    <property type="project" value="TreeGrafter"/>
</dbReference>
<comment type="caution">
    <text evidence="1">The sequence shown here is derived from an EMBL/GenBank/DDBJ whole genome shotgun (WGS) entry which is preliminary data.</text>
</comment>
<gene>
    <name evidence="1" type="ORF">KIN20_003906</name>
</gene>
<dbReference type="PANTHER" id="PTHR10367:SF17">
    <property type="entry name" value="MRNA-CAPPING ENZYME"/>
    <property type="match status" value="1"/>
</dbReference>
<organism evidence="1 2">
    <name type="scientific">Parelaphostrongylus tenuis</name>
    <name type="common">Meningeal worm</name>
    <dbReference type="NCBI Taxonomy" id="148309"/>
    <lineage>
        <taxon>Eukaryota</taxon>
        <taxon>Metazoa</taxon>
        <taxon>Ecdysozoa</taxon>
        <taxon>Nematoda</taxon>
        <taxon>Chromadorea</taxon>
        <taxon>Rhabditida</taxon>
        <taxon>Rhabditina</taxon>
        <taxon>Rhabditomorpha</taxon>
        <taxon>Strongyloidea</taxon>
        <taxon>Metastrongylidae</taxon>
        <taxon>Parelaphostrongylus</taxon>
    </lineage>
</organism>
<accession>A0AAD5MJ37</accession>
<name>A0AAD5MJ37_PARTN</name>
<dbReference type="AlphaFoldDB" id="A0AAD5MJ37"/>
<keyword evidence="2" id="KW-1185">Reference proteome</keyword>